<dbReference type="GO" id="GO:0005506">
    <property type="term" value="F:iron ion binding"/>
    <property type="evidence" value="ECO:0007669"/>
    <property type="project" value="InterPro"/>
</dbReference>
<evidence type="ECO:0000256" key="7">
    <source>
        <dbReference type="ARBA" id="ARBA00022989"/>
    </source>
</evidence>
<evidence type="ECO:0000256" key="9">
    <source>
        <dbReference type="ARBA" id="ARBA00023004"/>
    </source>
</evidence>
<evidence type="ECO:0000256" key="2">
    <source>
        <dbReference type="ARBA" id="ARBA00004370"/>
    </source>
</evidence>
<evidence type="ECO:0000256" key="4">
    <source>
        <dbReference type="ARBA" id="ARBA00022617"/>
    </source>
</evidence>
<reference evidence="15 16" key="1">
    <citation type="submission" date="2014-06" db="EMBL/GenBank/DDBJ databases">
        <title>The Genome of the Aflatoxigenic Filamentous Fungus Aspergillus nomius.</title>
        <authorList>
            <person name="Moore M.G."/>
            <person name="Shannon B.M."/>
            <person name="Brian M.M."/>
        </authorList>
    </citation>
    <scope>NUCLEOTIDE SEQUENCE [LARGE SCALE GENOMIC DNA]</scope>
    <source>
        <strain evidence="15 16">NRRL 13137</strain>
    </source>
</reference>
<keyword evidence="11 14" id="KW-0472">Membrane</keyword>
<feature type="binding site" description="axial binding residue" evidence="12">
    <location>
        <position position="450"/>
    </location>
    <ligand>
        <name>heme</name>
        <dbReference type="ChEBI" id="CHEBI:30413"/>
    </ligand>
    <ligandPart>
        <name>Fe</name>
        <dbReference type="ChEBI" id="CHEBI:18248"/>
    </ligandPart>
</feature>
<keyword evidence="9 12" id="KW-0408">Iron</keyword>
<evidence type="ECO:0000313" key="16">
    <source>
        <dbReference type="Proteomes" id="UP000037505"/>
    </source>
</evidence>
<dbReference type="PRINTS" id="PR00463">
    <property type="entry name" value="EP450I"/>
</dbReference>
<comment type="caution">
    <text evidence="15">The sequence shown here is derived from an EMBL/GenBank/DDBJ whole genome shotgun (WGS) entry which is preliminary data.</text>
</comment>
<keyword evidence="6 12" id="KW-0479">Metal-binding</keyword>
<dbReference type="InterPro" id="IPR001128">
    <property type="entry name" value="Cyt_P450"/>
</dbReference>
<evidence type="ECO:0000256" key="1">
    <source>
        <dbReference type="ARBA" id="ARBA00001971"/>
    </source>
</evidence>
<evidence type="ECO:0000256" key="11">
    <source>
        <dbReference type="ARBA" id="ARBA00023136"/>
    </source>
</evidence>
<evidence type="ECO:0000256" key="8">
    <source>
        <dbReference type="ARBA" id="ARBA00023002"/>
    </source>
</evidence>
<dbReference type="GO" id="GO:0004497">
    <property type="term" value="F:monooxygenase activity"/>
    <property type="evidence" value="ECO:0007669"/>
    <property type="project" value="UniProtKB-KW"/>
</dbReference>
<dbReference type="RefSeq" id="XP_015407946.1">
    <property type="nucleotide sequence ID" value="XM_015549932.1"/>
</dbReference>
<dbReference type="Gene3D" id="1.10.630.10">
    <property type="entry name" value="Cytochrome P450"/>
    <property type="match status" value="1"/>
</dbReference>
<keyword evidence="10 13" id="KW-0503">Monooxygenase</keyword>
<keyword evidence="4 12" id="KW-0349">Heme</keyword>
<dbReference type="InterPro" id="IPR002401">
    <property type="entry name" value="Cyt_P450_E_grp-I"/>
</dbReference>
<protein>
    <submittedName>
        <fullName evidence="15">Benzoate 4-monooxygenase cytochrome P450</fullName>
    </submittedName>
</protein>
<dbReference type="GO" id="GO:1902181">
    <property type="term" value="P:verruculogen biosynthetic process"/>
    <property type="evidence" value="ECO:0007669"/>
    <property type="project" value="UniProtKB-ARBA"/>
</dbReference>
<dbReference type="PRINTS" id="PR00385">
    <property type="entry name" value="P450"/>
</dbReference>
<comment type="subcellular location">
    <subcellularLocation>
        <location evidence="2">Membrane</location>
    </subcellularLocation>
</comment>
<dbReference type="PANTHER" id="PTHR24305:SF237">
    <property type="entry name" value="CYTOCHROME P450 MONOOXYGENASE ATNE-RELATED"/>
    <property type="match status" value="1"/>
</dbReference>
<evidence type="ECO:0000256" key="14">
    <source>
        <dbReference type="SAM" id="Phobius"/>
    </source>
</evidence>
<dbReference type="InterPro" id="IPR017972">
    <property type="entry name" value="Cyt_P450_CS"/>
</dbReference>
<dbReference type="InterPro" id="IPR036396">
    <property type="entry name" value="Cyt_P450_sf"/>
</dbReference>
<dbReference type="PANTHER" id="PTHR24305">
    <property type="entry name" value="CYTOCHROME P450"/>
    <property type="match status" value="1"/>
</dbReference>
<comment type="cofactor">
    <cofactor evidence="1 12">
        <name>heme</name>
        <dbReference type="ChEBI" id="CHEBI:30413"/>
    </cofactor>
</comment>
<organism evidence="15 16">
    <name type="scientific">Aspergillus nomiae NRRL (strain ATCC 15546 / NRRL 13137 / CBS 260.88 / M93)</name>
    <dbReference type="NCBI Taxonomy" id="1509407"/>
    <lineage>
        <taxon>Eukaryota</taxon>
        <taxon>Fungi</taxon>
        <taxon>Dikarya</taxon>
        <taxon>Ascomycota</taxon>
        <taxon>Pezizomycotina</taxon>
        <taxon>Eurotiomycetes</taxon>
        <taxon>Eurotiomycetidae</taxon>
        <taxon>Eurotiales</taxon>
        <taxon>Aspergillaceae</taxon>
        <taxon>Aspergillus</taxon>
        <taxon>Aspergillus subgen. Circumdati</taxon>
    </lineage>
</organism>
<evidence type="ECO:0000256" key="5">
    <source>
        <dbReference type="ARBA" id="ARBA00022692"/>
    </source>
</evidence>
<dbReference type="GO" id="GO:0020037">
    <property type="term" value="F:heme binding"/>
    <property type="evidence" value="ECO:0007669"/>
    <property type="project" value="InterPro"/>
</dbReference>
<dbReference type="OrthoDB" id="1470350at2759"/>
<dbReference type="STRING" id="1509407.A0A0L1J6J6"/>
<evidence type="ECO:0000313" key="15">
    <source>
        <dbReference type="EMBL" id="KNG87023.1"/>
    </source>
</evidence>
<gene>
    <name evidence="15" type="ORF">ANOM_004675</name>
</gene>
<evidence type="ECO:0000256" key="3">
    <source>
        <dbReference type="ARBA" id="ARBA00010617"/>
    </source>
</evidence>
<dbReference type="Pfam" id="PF00067">
    <property type="entry name" value="p450"/>
    <property type="match status" value="1"/>
</dbReference>
<dbReference type="EMBL" id="JNOM01000095">
    <property type="protein sequence ID" value="KNG87023.1"/>
    <property type="molecule type" value="Genomic_DNA"/>
</dbReference>
<feature type="transmembrane region" description="Helical" evidence="14">
    <location>
        <begin position="6"/>
        <end position="29"/>
    </location>
</feature>
<dbReference type="InterPro" id="IPR050121">
    <property type="entry name" value="Cytochrome_P450_monoxygenase"/>
</dbReference>
<sequence>MAPSPFAIAGATALSGVIYLVVVSVYRLYLHPLAKYPGPWLAKVTSLYAAYLSYTGEIHLEMWRAHEKYGDVVRFGPNRLLFRTSTALKDIYGFGQNIRKSAAYHQFPTKFAYSTHNAVDKNMHRRKRKLVNQAFTKNALKIWETSQLQQIRIMCNELIQPSSTPSLSEKEGWSSPKKMSDYALYLMSDIVSDSVFGTPFRTLTEETNRHVLHLVHKSYEWIGIIFQSPTISKLGLDGYVIPQLARARQTLRDDFRILMRDRINSKPEKRDIFSIYSEYIDEETGESFPLSEITSESLLLFGAGPDATSTSLTAAFFYLARNKDAYNKVVAEVLSTFTDVEEIVGGPKLSSCQYLRACIDEALRMNPVNGGALWREVISGGATIDGHSIPAGTDVGVAIYSIHHQADYYPDPFTYRPERWIASPETGISPAAVDVARKAWCPFSIGPRGCVGKSLALTLLHISLARVLFLYEMQLPKDEQLARVGEGMPGLPFPRNLTGELQSKGTFSSIVHGPMLEFRRR</sequence>
<dbReference type="FunFam" id="1.10.630.10:FF:000063">
    <property type="entry name" value="Cytochrome P450 monooxygenase"/>
    <property type="match status" value="1"/>
</dbReference>
<name>A0A0L1J6J6_ASPN3</name>
<evidence type="ECO:0000256" key="6">
    <source>
        <dbReference type="ARBA" id="ARBA00022723"/>
    </source>
</evidence>
<evidence type="ECO:0000256" key="13">
    <source>
        <dbReference type="RuleBase" id="RU000461"/>
    </source>
</evidence>
<keyword evidence="8 13" id="KW-0560">Oxidoreductase</keyword>
<comment type="similarity">
    <text evidence="3 13">Belongs to the cytochrome P450 family.</text>
</comment>
<evidence type="ECO:0000256" key="12">
    <source>
        <dbReference type="PIRSR" id="PIRSR602401-1"/>
    </source>
</evidence>
<dbReference type="CDD" id="cd11061">
    <property type="entry name" value="CYP67-like"/>
    <property type="match status" value="1"/>
</dbReference>
<dbReference type="SUPFAM" id="SSF48264">
    <property type="entry name" value="Cytochrome P450"/>
    <property type="match status" value="1"/>
</dbReference>
<dbReference type="GO" id="GO:0016705">
    <property type="term" value="F:oxidoreductase activity, acting on paired donors, with incorporation or reduction of molecular oxygen"/>
    <property type="evidence" value="ECO:0007669"/>
    <property type="project" value="InterPro"/>
</dbReference>
<dbReference type="GeneID" id="26806479"/>
<keyword evidence="16" id="KW-1185">Reference proteome</keyword>
<keyword evidence="7 14" id="KW-1133">Transmembrane helix</keyword>
<dbReference type="Proteomes" id="UP000037505">
    <property type="component" value="Unassembled WGS sequence"/>
</dbReference>
<dbReference type="PROSITE" id="PS00086">
    <property type="entry name" value="CYTOCHROME_P450"/>
    <property type="match status" value="1"/>
</dbReference>
<evidence type="ECO:0000256" key="10">
    <source>
        <dbReference type="ARBA" id="ARBA00023033"/>
    </source>
</evidence>
<dbReference type="AlphaFoldDB" id="A0A0L1J6J6"/>
<proteinExistence type="inferred from homology"/>
<accession>A0A0L1J6J6</accession>
<dbReference type="GO" id="GO:0016020">
    <property type="term" value="C:membrane"/>
    <property type="evidence" value="ECO:0007669"/>
    <property type="project" value="UniProtKB-SubCell"/>
</dbReference>
<keyword evidence="5 14" id="KW-0812">Transmembrane</keyword>